<dbReference type="EMBL" id="JAYMYS010000009">
    <property type="protein sequence ID" value="KAK7381366.1"/>
    <property type="molecule type" value="Genomic_DNA"/>
</dbReference>
<proteinExistence type="predicted"/>
<keyword evidence="4" id="KW-0378">Hydrolase</keyword>
<evidence type="ECO:0000256" key="5">
    <source>
        <dbReference type="ARBA" id="ARBA00022821"/>
    </source>
</evidence>
<evidence type="ECO:0000256" key="3">
    <source>
        <dbReference type="ARBA" id="ARBA00022490"/>
    </source>
</evidence>
<gene>
    <name evidence="9" type="ORF">VNO78_34004</name>
</gene>
<accession>A0AAN9RQ13</accession>
<dbReference type="PANTHER" id="PTHR46898">
    <property type="entry name" value="SENESCENCE-ASSOCIATED CARBOXYLESTERASE 101"/>
    <property type="match status" value="1"/>
</dbReference>
<dbReference type="Gene3D" id="3.40.50.1820">
    <property type="entry name" value="alpha/beta hydrolase"/>
    <property type="match status" value="1"/>
</dbReference>
<dbReference type="Proteomes" id="UP001386955">
    <property type="component" value="Unassembled WGS sequence"/>
</dbReference>
<dbReference type="GO" id="GO:0005737">
    <property type="term" value="C:cytoplasm"/>
    <property type="evidence" value="ECO:0007669"/>
    <property type="project" value="UniProtKB-SubCell"/>
</dbReference>
<dbReference type="GO" id="GO:0006952">
    <property type="term" value="P:defense response"/>
    <property type="evidence" value="ECO:0007669"/>
    <property type="project" value="UniProtKB-KW"/>
</dbReference>
<evidence type="ECO:0000259" key="7">
    <source>
        <dbReference type="Pfam" id="PF01764"/>
    </source>
</evidence>
<keyword evidence="3" id="KW-0963">Cytoplasm</keyword>
<evidence type="ECO:0008006" key="11">
    <source>
        <dbReference type="Google" id="ProtNLM"/>
    </source>
</evidence>
<dbReference type="PANTHER" id="PTHR46898:SF3">
    <property type="entry name" value="FUNGAL LIPASE-LIKE DOMAIN-CONTAINING PROTEIN"/>
    <property type="match status" value="1"/>
</dbReference>
<comment type="subcellular location">
    <subcellularLocation>
        <location evidence="2">Cytoplasm</location>
    </subcellularLocation>
    <subcellularLocation>
        <location evidence="1">Nucleus</location>
    </subcellularLocation>
</comment>
<dbReference type="GO" id="GO:0006629">
    <property type="term" value="P:lipid metabolic process"/>
    <property type="evidence" value="ECO:0007669"/>
    <property type="project" value="InterPro"/>
</dbReference>
<dbReference type="GO" id="GO:0052689">
    <property type="term" value="F:carboxylic ester hydrolase activity"/>
    <property type="evidence" value="ECO:0007669"/>
    <property type="project" value="InterPro"/>
</dbReference>
<evidence type="ECO:0000256" key="4">
    <source>
        <dbReference type="ARBA" id="ARBA00022801"/>
    </source>
</evidence>
<keyword evidence="6" id="KW-0539">Nucleus</keyword>
<reference evidence="9 10" key="1">
    <citation type="submission" date="2024-01" db="EMBL/GenBank/DDBJ databases">
        <title>The genomes of 5 underutilized Papilionoideae crops provide insights into root nodulation and disease resistanc.</title>
        <authorList>
            <person name="Jiang F."/>
        </authorList>
    </citation>
    <scope>NUCLEOTIDE SEQUENCE [LARGE SCALE GENOMIC DNA]</scope>
    <source>
        <strain evidence="9">DUOXIRENSHENG_FW03</strain>
        <tissue evidence="9">Leaves</tissue>
    </source>
</reference>
<name>A0AAN9RQ13_PSOTE</name>
<keyword evidence="5" id="KW-0611">Plant defense</keyword>
<dbReference type="InterPro" id="IPR002921">
    <property type="entry name" value="Fungal_lipase-type"/>
</dbReference>
<protein>
    <recommendedName>
        <fullName evidence="11">Senescence-associated carboxylesterase 101</fullName>
    </recommendedName>
</protein>
<evidence type="ECO:0000259" key="8">
    <source>
        <dbReference type="Pfam" id="PF18117"/>
    </source>
</evidence>
<dbReference type="AlphaFoldDB" id="A0AAN9RQ13"/>
<evidence type="ECO:0000313" key="9">
    <source>
        <dbReference type="EMBL" id="KAK7381366.1"/>
    </source>
</evidence>
<dbReference type="SUPFAM" id="SSF53474">
    <property type="entry name" value="alpha/beta-Hydrolases"/>
    <property type="match status" value="1"/>
</dbReference>
<feature type="domain" description="EDS1 EP" evidence="8">
    <location>
        <begin position="356"/>
        <end position="568"/>
    </location>
</feature>
<dbReference type="InterPro" id="IPR044603">
    <property type="entry name" value="SAG101-like"/>
</dbReference>
<keyword evidence="10" id="KW-1185">Reference proteome</keyword>
<evidence type="ECO:0000256" key="1">
    <source>
        <dbReference type="ARBA" id="ARBA00004123"/>
    </source>
</evidence>
<evidence type="ECO:0000256" key="2">
    <source>
        <dbReference type="ARBA" id="ARBA00004496"/>
    </source>
</evidence>
<feature type="domain" description="Fungal lipase-type" evidence="7">
    <location>
        <begin position="115"/>
        <end position="202"/>
    </location>
</feature>
<evidence type="ECO:0000313" key="10">
    <source>
        <dbReference type="Proteomes" id="UP001386955"/>
    </source>
</evidence>
<evidence type="ECO:0000256" key="6">
    <source>
        <dbReference type="ARBA" id="ARBA00023242"/>
    </source>
</evidence>
<comment type="caution">
    <text evidence="9">The sequence shown here is derived from an EMBL/GenBank/DDBJ whole genome shotgun (WGS) entry which is preliminary data.</text>
</comment>
<dbReference type="GO" id="GO:0005634">
    <property type="term" value="C:nucleus"/>
    <property type="evidence" value="ECO:0007669"/>
    <property type="project" value="UniProtKB-SubCell"/>
</dbReference>
<sequence>MTLPAPFSSGIELAPFLTSSSPLRKSWDVITSSYADIITKVGEGISWKLYREPGSGLTIVAFEVMQDSSNLQVDLVPSNALREKKFLHFEFLCTKKAPDFFVNSTALSLFFVNYEKLDQLKSEIHSSTRLIVTGYGLGGSVASLFTISLLDNIGSAKNRPLCITYGSPLLGDKKLQQAISRSSNWNSCFLHIVSLRDPLPRFLITMHGSSAAAVSSQTCAYTPFGTHLLCSDTYSTCFENPDSVLELLIAIGSIHTENQGFQSVEYGNIVENLNHKVICKDFSTMVENMTHPDSILASSISLQLQALGLTPHLQQQKIDVNTLETKIKMQEQKSMFQRRVVFDPTKKLNDMKLYMAQLEWYKKETRNQRIGYYDSYKNMNSPWDYDVIQFHKMLTNYWEKMVEEVEMKPQKEGATFRTRWLYAGTNYRRMVEPLAIAKYYREGGKDYVTQKNRSKHFVQLEEWLKEGTKKATSDLSSTGRKNVEAILTFDSCFWARVEEALLSCKELKVVREKEETLKKLVKFEEYVYELLKNYAVSPEIFLAQSTYMRWWNEYKAINGISYNAAFANFMNDARKREQYALGVYDFP</sequence>
<dbReference type="InterPro" id="IPR029058">
    <property type="entry name" value="AB_hydrolase_fold"/>
</dbReference>
<dbReference type="Pfam" id="PF01764">
    <property type="entry name" value="Lipase_3"/>
    <property type="match status" value="1"/>
</dbReference>
<dbReference type="Pfam" id="PF18117">
    <property type="entry name" value="EDS1_EP"/>
    <property type="match status" value="1"/>
</dbReference>
<organism evidence="9 10">
    <name type="scientific">Psophocarpus tetragonolobus</name>
    <name type="common">Winged bean</name>
    <name type="synonym">Dolichos tetragonolobus</name>
    <dbReference type="NCBI Taxonomy" id="3891"/>
    <lineage>
        <taxon>Eukaryota</taxon>
        <taxon>Viridiplantae</taxon>
        <taxon>Streptophyta</taxon>
        <taxon>Embryophyta</taxon>
        <taxon>Tracheophyta</taxon>
        <taxon>Spermatophyta</taxon>
        <taxon>Magnoliopsida</taxon>
        <taxon>eudicotyledons</taxon>
        <taxon>Gunneridae</taxon>
        <taxon>Pentapetalae</taxon>
        <taxon>rosids</taxon>
        <taxon>fabids</taxon>
        <taxon>Fabales</taxon>
        <taxon>Fabaceae</taxon>
        <taxon>Papilionoideae</taxon>
        <taxon>50 kb inversion clade</taxon>
        <taxon>NPAAA clade</taxon>
        <taxon>indigoferoid/millettioid clade</taxon>
        <taxon>Phaseoleae</taxon>
        <taxon>Psophocarpus</taxon>
    </lineage>
</organism>
<dbReference type="InterPro" id="IPR041266">
    <property type="entry name" value="EDS1_EP"/>
</dbReference>